<name>X6MCA9_RETFI</name>
<evidence type="ECO:0000313" key="1">
    <source>
        <dbReference type="EMBL" id="ETO11494.1"/>
    </source>
</evidence>
<dbReference type="AlphaFoldDB" id="X6MCA9"/>
<organism evidence="1 2">
    <name type="scientific">Reticulomyxa filosa</name>
    <dbReference type="NCBI Taxonomy" id="46433"/>
    <lineage>
        <taxon>Eukaryota</taxon>
        <taxon>Sar</taxon>
        <taxon>Rhizaria</taxon>
        <taxon>Retaria</taxon>
        <taxon>Foraminifera</taxon>
        <taxon>Monothalamids</taxon>
        <taxon>Reticulomyxidae</taxon>
        <taxon>Reticulomyxa</taxon>
    </lineage>
</organism>
<reference evidence="1 2" key="1">
    <citation type="journal article" date="2013" name="Curr. Biol.">
        <title>The Genome of the Foraminiferan Reticulomyxa filosa.</title>
        <authorList>
            <person name="Glockner G."/>
            <person name="Hulsmann N."/>
            <person name="Schleicher M."/>
            <person name="Noegel A.A."/>
            <person name="Eichinger L."/>
            <person name="Gallinger C."/>
            <person name="Pawlowski J."/>
            <person name="Sierra R."/>
            <person name="Euteneuer U."/>
            <person name="Pillet L."/>
            <person name="Moustafa A."/>
            <person name="Platzer M."/>
            <person name="Groth M."/>
            <person name="Szafranski K."/>
            <person name="Schliwa M."/>
        </authorList>
    </citation>
    <scope>NUCLEOTIDE SEQUENCE [LARGE SCALE GENOMIC DNA]</scope>
</reference>
<protein>
    <submittedName>
        <fullName evidence="1">Uncharacterized protein</fullName>
    </submittedName>
</protein>
<dbReference type="EMBL" id="ASPP01022419">
    <property type="protein sequence ID" value="ETO11494.1"/>
    <property type="molecule type" value="Genomic_DNA"/>
</dbReference>
<dbReference type="Proteomes" id="UP000023152">
    <property type="component" value="Unassembled WGS sequence"/>
</dbReference>
<dbReference type="OrthoDB" id="10064100at2759"/>
<comment type="caution">
    <text evidence="1">The sequence shown here is derived from an EMBL/GenBank/DDBJ whole genome shotgun (WGS) entry which is preliminary data.</text>
</comment>
<keyword evidence="2" id="KW-1185">Reference proteome</keyword>
<accession>X6MCA9</accession>
<gene>
    <name evidence="1" type="ORF">RFI_25882</name>
</gene>
<proteinExistence type="predicted"/>
<sequence>MRSHNVGYRIRLGDLIYQLFRNQEGGCFLFNKAKYNAAINEEQKYYEDTNKVKGDNKSNTLNESSPQILSHSELMKLLSKQLKVPYEEVYNGIAVEQALVAKANIRTIQKEAFYRCDTSTNYTYFQLCLNSTERVHFHQFYKSKFPKLIKDFKEIDKKWARFYFDTHVFHRQVLPSLSPAS</sequence>
<evidence type="ECO:0000313" key="2">
    <source>
        <dbReference type="Proteomes" id="UP000023152"/>
    </source>
</evidence>